<evidence type="ECO:0000313" key="11">
    <source>
        <dbReference type="EMBL" id="GJD51276.1"/>
    </source>
</evidence>
<comment type="caution">
    <text evidence="11">The sequence shown here is derived from an EMBL/GenBank/DDBJ whole genome shotgun (WGS) entry which is preliminary data.</text>
</comment>
<dbReference type="InterPro" id="IPR011049">
    <property type="entry name" value="Serralysin-like_metalloprot_C"/>
</dbReference>
<dbReference type="PRINTS" id="PR00313">
    <property type="entry name" value="CABNDNGRPT"/>
</dbReference>
<dbReference type="RefSeq" id="WP_238313703.1">
    <property type="nucleotide sequence ID" value="NZ_BPQH01000012.1"/>
</dbReference>
<evidence type="ECO:0000259" key="10">
    <source>
        <dbReference type="PROSITE" id="PS50234"/>
    </source>
</evidence>
<dbReference type="InterPro" id="IPR018511">
    <property type="entry name" value="Hemolysin-typ_Ca-bd_CS"/>
</dbReference>
<accession>A0ABQ4R365</accession>
<protein>
    <recommendedName>
        <fullName evidence="10">VWFA domain-containing protein</fullName>
    </recommendedName>
</protein>
<dbReference type="Gene3D" id="2.150.10.10">
    <property type="entry name" value="Serralysin-like metalloprotease, C-terminal"/>
    <property type="match status" value="4"/>
</dbReference>
<evidence type="ECO:0000313" key="12">
    <source>
        <dbReference type="Proteomes" id="UP001055167"/>
    </source>
</evidence>
<dbReference type="Pfam" id="PF00353">
    <property type="entry name" value="HemolysinCabind"/>
    <property type="match status" value="5"/>
</dbReference>
<evidence type="ECO:0000256" key="7">
    <source>
        <dbReference type="ARBA" id="ARBA00023026"/>
    </source>
</evidence>
<feature type="compositionally biased region" description="Polar residues" evidence="9">
    <location>
        <begin position="480"/>
        <end position="493"/>
    </location>
</feature>
<keyword evidence="7" id="KW-0843">Virulence</keyword>
<dbReference type="InterPro" id="IPR002035">
    <property type="entry name" value="VWF_A"/>
</dbReference>
<dbReference type="InterPro" id="IPR056861">
    <property type="entry name" value="HMCN1-like_VWA"/>
</dbReference>
<dbReference type="PRINTS" id="PR01488">
    <property type="entry name" value="RTXTOXINA"/>
</dbReference>
<feature type="domain" description="VWFA" evidence="10">
    <location>
        <begin position="297"/>
        <end position="545"/>
    </location>
</feature>
<organism evidence="11 12">
    <name type="scientific">Methylobacterium crusticola</name>
    <dbReference type="NCBI Taxonomy" id="1697972"/>
    <lineage>
        <taxon>Bacteria</taxon>
        <taxon>Pseudomonadati</taxon>
        <taxon>Pseudomonadota</taxon>
        <taxon>Alphaproteobacteria</taxon>
        <taxon>Hyphomicrobiales</taxon>
        <taxon>Methylobacteriaceae</taxon>
        <taxon>Methylobacterium</taxon>
    </lineage>
</organism>
<dbReference type="PANTHER" id="PTHR38340:SF1">
    <property type="entry name" value="S-LAYER PROTEIN"/>
    <property type="match status" value="1"/>
</dbReference>
<dbReference type="SUPFAM" id="SSF55486">
    <property type="entry name" value="Metalloproteases ('zincins'), catalytic domain"/>
    <property type="match status" value="1"/>
</dbReference>
<keyword evidence="12" id="KW-1185">Reference proteome</keyword>
<dbReference type="InterPro" id="IPR003995">
    <property type="entry name" value="RTX_toxin_determinant-A"/>
</dbReference>
<dbReference type="SUPFAM" id="SSF53300">
    <property type="entry name" value="vWA-like"/>
    <property type="match status" value="1"/>
</dbReference>
<dbReference type="Gene3D" id="3.40.50.410">
    <property type="entry name" value="von Willebrand factor, type A domain"/>
    <property type="match status" value="1"/>
</dbReference>
<evidence type="ECO:0000256" key="1">
    <source>
        <dbReference type="ARBA" id="ARBA00004370"/>
    </source>
</evidence>
<keyword evidence="4" id="KW-0800">Toxin</keyword>
<keyword evidence="5" id="KW-0732">Signal</keyword>
<dbReference type="Pfam" id="PF25106">
    <property type="entry name" value="VWA_4"/>
    <property type="match status" value="1"/>
</dbReference>
<reference evidence="11" key="1">
    <citation type="journal article" date="2021" name="Front. Microbiol.">
        <title>Comprehensive Comparative Genomics and Phenotyping of Methylobacterium Species.</title>
        <authorList>
            <person name="Alessa O."/>
            <person name="Ogura Y."/>
            <person name="Fujitani Y."/>
            <person name="Takami H."/>
            <person name="Hayashi T."/>
            <person name="Sahin N."/>
            <person name="Tani A."/>
        </authorList>
    </citation>
    <scope>NUCLEOTIDE SEQUENCE</scope>
    <source>
        <strain evidence="11">KCTC 52305</strain>
    </source>
</reference>
<keyword evidence="3" id="KW-0964">Secreted</keyword>
<proteinExistence type="predicted"/>
<dbReference type="SUPFAM" id="SSF51120">
    <property type="entry name" value="beta-Roll"/>
    <property type="match status" value="3"/>
</dbReference>
<evidence type="ECO:0000256" key="8">
    <source>
        <dbReference type="ARBA" id="ARBA00023136"/>
    </source>
</evidence>
<evidence type="ECO:0000256" key="3">
    <source>
        <dbReference type="ARBA" id="ARBA00022525"/>
    </source>
</evidence>
<evidence type="ECO:0000256" key="9">
    <source>
        <dbReference type="SAM" id="MobiDB-lite"/>
    </source>
</evidence>
<evidence type="ECO:0000256" key="6">
    <source>
        <dbReference type="ARBA" id="ARBA00022737"/>
    </source>
</evidence>
<dbReference type="Proteomes" id="UP001055167">
    <property type="component" value="Unassembled WGS sequence"/>
</dbReference>
<dbReference type="InterPro" id="IPR036465">
    <property type="entry name" value="vWFA_dom_sf"/>
</dbReference>
<evidence type="ECO:0000256" key="4">
    <source>
        <dbReference type="ARBA" id="ARBA00022656"/>
    </source>
</evidence>
<keyword evidence="8" id="KW-0472">Membrane</keyword>
<dbReference type="PROSITE" id="PS50234">
    <property type="entry name" value="VWFA"/>
    <property type="match status" value="1"/>
</dbReference>
<reference evidence="11" key="2">
    <citation type="submission" date="2021-08" db="EMBL/GenBank/DDBJ databases">
        <authorList>
            <person name="Tani A."/>
            <person name="Ola A."/>
            <person name="Ogura Y."/>
            <person name="Katsura K."/>
            <person name="Hayashi T."/>
        </authorList>
    </citation>
    <scope>NUCLEOTIDE SEQUENCE</scope>
    <source>
        <strain evidence="11">KCTC 52305</strain>
    </source>
</reference>
<evidence type="ECO:0000256" key="2">
    <source>
        <dbReference type="ARBA" id="ARBA00004613"/>
    </source>
</evidence>
<gene>
    <name evidence="11" type="ORF">OPKNFCMD_4029</name>
</gene>
<name>A0ABQ4R365_9HYPH</name>
<keyword evidence="6" id="KW-0677">Repeat</keyword>
<feature type="region of interest" description="Disordered" evidence="9">
    <location>
        <begin position="466"/>
        <end position="493"/>
    </location>
</feature>
<sequence>MPFTTVQARTQFSGFSGADQSLILGAMQTAYDGSPNARTLFDNWLADPSHTIDVTYVANAFQARLNTGRVEIDLAFLTNATYISDKGTAVKDTLLTALVHELGHALGSTSDNYNVAKPDYKGDNVSLVNKIYKDLGVDEQVSYIAYDDSGLYHKLGFQYTNGTAIDAAVTVITGSKYAPSGNFNSANALATKDLLIGDKSNNTLQSGSGNDYLYGDGGDDNLDGGDGTSDVAVYFNSPLDYDIKQNVNGSWTVRNVRGAKDSGTDTLKNIEKIQFDTPVAGQKVFDLKKNGLTFQTDFGIVIDTTGSMGSSINSVKANASALIDKAFASGNADARIGVVGFKDTTNGEPSSVLLPFTDQDSFADRKAAAQAAINRITVGGGGDIPETAYDGLRVALDGHMGAWRGSAGILRIALFTDAPAKDGAIAGVVSSLAQNIGATISSGASLRGAGGSLDSFDLTVPGVTAAASGRSDPGDPNAPPSTETPLSDNPIATDSTTAKVEIYTIFTGPTGTDTSALKAIADANGGSLLTAPTNDDLVNALLSIIAAPPVDTVDPSVVAVTYGTNDGSLAAGESVTIFAEMSEAVTIAGEGLTLRLNDGGIAVYDPASSSSTVLAFKYTASTGENTDDLAVVDSVLNGAAVRDAAGNSADLAALASNPTGILSVDTIAPEAPNYIRNPEIAVVPVETGGFLSYSIDGGPFSTTFDAASVGGGTHLLVATQTDAAGNVSPLLILGTDGADALSGSSRDDKIFGQQGDDVLLGGVGRDRISGQGGNDLVDGGEGGDFVSGDFGNDVVHGGAGDDAVYGDDDDDSVFGDDGNDAVLGGTGNDLVSGDAGNDSVFGETGDDRLFGGLGQDYLSGGAGNDVLFGGEGNDALFGNAGNDVLFGGAGSDAFAFGSGDGADRIVDFVTGGPERDVIAFNNGAFSSLAAVLGASQQIGADVVISYGAGDTVTVQNTQRSALTADNVSFS</sequence>
<dbReference type="InterPro" id="IPR001343">
    <property type="entry name" value="Hemolysn_Ca-bd"/>
</dbReference>
<comment type="subcellular location">
    <subcellularLocation>
        <location evidence="1">Membrane</location>
    </subcellularLocation>
    <subcellularLocation>
        <location evidence="2">Secreted</location>
    </subcellularLocation>
</comment>
<dbReference type="PROSITE" id="PS00330">
    <property type="entry name" value="HEMOLYSIN_CALCIUM"/>
    <property type="match status" value="2"/>
</dbReference>
<evidence type="ECO:0000256" key="5">
    <source>
        <dbReference type="ARBA" id="ARBA00022729"/>
    </source>
</evidence>
<dbReference type="PANTHER" id="PTHR38340">
    <property type="entry name" value="S-LAYER PROTEIN"/>
    <property type="match status" value="1"/>
</dbReference>
<dbReference type="InterPro" id="IPR050557">
    <property type="entry name" value="RTX_toxin/Mannuronan_C5-epim"/>
</dbReference>
<dbReference type="EMBL" id="BPQH01000012">
    <property type="protein sequence ID" value="GJD51276.1"/>
    <property type="molecule type" value="Genomic_DNA"/>
</dbReference>
<dbReference type="SMART" id="SM00327">
    <property type="entry name" value="VWA"/>
    <property type="match status" value="1"/>
</dbReference>